<organism evidence="1">
    <name type="scientific">Streptomyces sp. W75</name>
    <dbReference type="NCBI Taxonomy" id="1170711"/>
    <lineage>
        <taxon>Bacteria</taxon>
        <taxon>Bacillati</taxon>
        <taxon>Actinomycetota</taxon>
        <taxon>Actinomycetes</taxon>
        <taxon>Kitasatosporales</taxon>
        <taxon>Streptomycetaceae</taxon>
        <taxon>Streptomyces</taxon>
    </lineage>
</organism>
<name>I0CEK2_9ACTN</name>
<dbReference type="EMBL" id="JQ340175">
    <property type="protein sequence ID" value="AFH75215.1"/>
    <property type="molecule type" value="Genomic_DNA"/>
</dbReference>
<geneLocation type="plasmid" evidence="1">
    <name>pCQ4</name>
</geneLocation>
<sequence>MDRALAATGNTHLNAREISALIDRAEEATPHVHQLQRLHPGYDTTRDLLDAAGMTCARIGLREDIDPEFLDALLQEIAHA</sequence>
<gene>
    <name evidence="1" type="ORF">pCQ4.90c</name>
</gene>
<keyword evidence="1" id="KW-0614">Plasmid</keyword>
<protein>
    <submittedName>
        <fullName evidence="1">Uncharacterized protein</fullName>
    </submittedName>
</protein>
<dbReference type="AlphaFoldDB" id="I0CEK2"/>
<proteinExistence type="predicted"/>
<evidence type="ECO:0000313" key="1">
    <source>
        <dbReference type="EMBL" id="AFH75215.1"/>
    </source>
</evidence>
<accession>I0CEK2</accession>
<reference evidence="1" key="1">
    <citation type="submission" date="2011-12" db="EMBL/GenBank/DDBJ databases">
        <title>Complete nucleotide sequence of Streptomyces circular plasmid pCQ4.</title>
        <authorList>
            <person name="Cheng Q."/>
            <person name="Tian X."/>
            <person name="Qin Z."/>
        </authorList>
    </citation>
    <scope>NUCLEOTIDE SEQUENCE</scope>
    <source>
        <strain evidence="1">W75</strain>
        <plasmid evidence="1">pCQ4</plasmid>
    </source>
</reference>